<dbReference type="SUPFAM" id="SSF52540">
    <property type="entry name" value="P-loop containing nucleoside triphosphate hydrolases"/>
    <property type="match status" value="1"/>
</dbReference>
<dbReference type="Gene3D" id="1.10.8.430">
    <property type="entry name" value="Helical domain of apoptotic protease-activating factors"/>
    <property type="match status" value="1"/>
</dbReference>
<feature type="domain" description="NB-ARC" evidence="6">
    <location>
        <begin position="173"/>
        <end position="349"/>
    </location>
</feature>
<dbReference type="InterPro" id="IPR038005">
    <property type="entry name" value="RX-like_CC"/>
</dbReference>
<keyword evidence="5" id="KW-0611">Plant defense</keyword>
<dbReference type="PRINTS" id="PR00364">
    <property type="entry name" value="DISEASERSIST"/>
</dbReference>
<dbReference type="FunCoup" id="A0A6I9SF87">
    <property type="interactions" value="187"/>
</dbReference>
<dbReference type="InterPro" id="IPR044974">
    <property type="entry name" value="Disease_R_plants"/>
</dbReference>
<feature type="domain" description="Disease resistance R13L4/SHOC-2-like LRR" evidence="9">
    <location>
        <begin position="553"/>
        <end position="875"/>
    </location>
</feature>
<dbReference type="InterPro" id="IPR036388">
    <property type="entry name" value="WH-like_DNA-bd_sf"/>
</dbReference>
<sequence length="929" mass="106878">MAEILVVCLIRKLASTFTSAAIRRVVSQAASLRQLEPKILGITRDLELMQAFLRYADTYKASNELLGVWVNQVREIAYDINILADEFTYLTAGQSRSILKGHLYDAFTSPQYSKALHHLLNDLENIRKELDRLLETKERYGFSMTGGLPDPNESRHLAESAHFIQKEEMVGFDKHTDLLMRWLMDAESQRTVISVWGMGGAGKTALVTTAYRAKMVVSHFGCRAWVSVSQSYDAHDLLKRIILELHLETGEAINPHSMDSVPSRRLVERLKSLLHPKRYLIILDDVWHTEVWDDVSSALFDNGCGSRVVITTRKQEVALAAVDSRVMKLEPLQEYEARALFCKKAFERENNGSCPPELWCLARRIVEKCDGLPLALVSIGRHILPTEETKMASKSILDGPVWGERANPDLLKISTNLNRSIDDLPHQLRNCLFYCSIFPKGHVIKRKSLIRLWVAEGFVQEGAERTAEEAAEQCLNQLVSRSVLQVTDRNEFGRVSRLRMHLLMRDLIVTRSREESFHQVYDTDAGGMLQYRVQSLSIIGSRGDHQLNEKMPKLRSFHVFSSVLAPSLLSNFRLLAVLNLHRAPIERLPGDVVDLFNLRYLCIRETKVKELPDAIGKLRSLEFLDAWHTRVENLPWGITRLENLQHLMVKKFEGKTSRYTDSTSGVHILDRVQNLKRLQTLKAVVADEDMIKGLSSLTHLRRLEIVEVRNMHCVKLAKSILKMKYLRHLVVKRKHWHETLQLGSLEPPPLLQKLSLYGKLEGRVVPRWFNFLTNLTHLTLQSSGIEKNSLRSLSLLPRLVYLVLFEAYDEKKLDFDAGWFPELRLLRLQDMGDLRNIEIKQGALVNLHELFLVRCRELKMVPSGIENLRHLQKLVLDDMPNELVVKLHEGRETEEDRLKVQHSPIIMNWVKSGDRWIEQRLSWCLPYPH</sequence>
<evidence type="ECO:0000313" key="11">
    <source>
        <dbReference type="RefSeq" id="XP_010942385.1"/>
    </source>
</evidence>
<dbReference type="InterPro" id="IPR002182">
    <property type="entry name" value="NB-ARC"/>
</dbReference>
<dbReference type="CDD" id="cd14798">
    <property type="entry name" value="RX-CC_like"/>
    <property type="match status" value="1"/>
</dbReference>
<evidence type="ECO:0000256" key="5">
    <source>
        <dbReference type="ARBA" id="ARBA00022821"/>
    </source>
</evidence>
<dbReference type="InterPro" id="IPR058922">
    <property type="entry name" value="WHD_DRP"/>
</dbReference>
<evidence type="ECO:0000256" key="3">
    <source>
        <dbReference type="ARBA" id="ARBA00022737"/>
    </source>
</evidence>
<evidence type="ECO:0000259" key="8">
    <source>
        <dbReference type="Pfam" id="PF23559"/>
    </source>
</evidence>
<dbReference type="InterPro" id="IPR055414">
    <property type="entry name" value="LRR_R13L4/SHOC2-like"/>
</dbReference>
<dbReference type="KEGG" id="egu:105060403"/>
<dbReference type="AlphaFoldDB" id="A0A6I9SF87"/>
<feature type="domain" description="Disease resistance protein winged helix" evidence="8">
    <location>
        <begin position="437"/>
        <end position="508"/>
    </location>
</feature>
<dbReference type="Gene3D" id="3.80.10.10">
    <property type="entry name" value="Ribonuclease Inhibitor"/>
    <property type="match status" value="1"/>
</dbReference>
<dbReference type="InterPro" id="IPR027417">
    <property type="entry name" value="P-loop_NTPase"/>
</dbReference>
<proteinExistence type="inferred from homology"/>
<dbReference type="SUPFAM" id="SSF52058">
    <property type="entry name" value="L domain-like"/>
    <property type="match status" value="1"/>
</dbReference>
<evidence type="ECO:0000256" key="1">
    <source>
        <dbReference type="ARBA" id="ARBA00008894"/>
    </source>
</evidence>
<dbReference type="Gene3D" id="3.40.50.300">
    <property type="entry name" value="P-loop containing nucleotide triphosphate hydrolases"/>
    <property type="match status" value="1"/>
</dbReference>
<evidence type="ECO:0000256" key="2">
    <source>
        <dbReference type="ARBA" id="ARBA00022614"/>
    </source>
</evidence>
<dbReference type="InterPro" id="IPR032675">
    <property type="entry name" value="LRR_dom_sf"/>
</dbReference>
<dbReference type="InterPro" id="IPR041118">
    <property type="entry name" value="Rx_N"/>
</dbReference>
<dbReference type="Proteomes" id="UP000504607">
    <property type="component" value="Unplaced"/>
</dbReference>
<dbReference type="Pfam" id="PF23598">
    <property type="entry name" value="LRR_14"/>
    <property type="match status" value="1"/>
</dbReference>
<accession>A0A6I9SF87</accession>
<dbReference type="GO" id="GO:0042742">
    <property type="term" value="P:defense response to bacterium"/>
    <property type="evidence" value="ECO:0007669"/>
    <property type="project" value="UniProtKB-ARBA"/>
</dbReference>
<organism evidence="10 11">
    <name type="scientific">Elaeis guineensis var. tenera</name>
    <name type="common">Oil palm</name>
    <dbReference type="NCBI Taxonomy" id="51953"/>
    <lineage>
        <taxon>Eukaryota</taxon>
        <taxon>Viridiplantae</taxon>
        <taxon>Streptophyta</taxon>
        <taxon>Embryophyta</taxon>
        <taxon>Tracheophyta</taxon>
        <taxon>Spermatophyta</taxon>
        <taxon>Magnoliopsida</taxon>
        <taxon>Liliopsida</taxon>
        <taxon>Arecaceae</taxon>
        <taxon>Arecoideae</taxon>
        <taxon>Cocoseae</taxon>
        <taxon>Elaeidinae</taxon>
        <taxon>Elaeis</taxon>
    </lineage>
</organism>
<dbReference type="GO" id="GO:0002758">
    <property type="term" value="P:innate immune response-activating signaling pathway"/>
    <property type="evidence" value="ECO:0007669"/>
    <property type="project" value="UniProtKB-ARBA"/>
</dbReference>
<dbReference type="PANTHER" id="PTHR23155">
    <property type="entry name" value="DISEASE RESISTANCE PROTEIN RP"/>
    <property type="match status" value="1"/>
</dbReference>
<name>A0A6I9SF87_ELAGV</name>
<dbReference type="Gene3D" id="1.20.5.4130">
    <property type="match status" value="1"/>
</dbReference>
<dbReference type="FunFam" id="3.40.50.300:FF:001091">
    <property type="entry name" value="Probable disease resistance protein At1g61300"/>
    <property type="match status" value="1"/>
</dbReference>
<dbReference type="FunFam" id="1.10.10.10:FF:000322">
    <property type="entry name" value="Probable disease resistance protein At1g63360"/>
    <property type="match status" value="1"/>
</dbReference>
<keyword evidence="3" id="KW-0677">Repeat</keyword>
<evidence type="ECO:0000259" key="9">
    <source>
        <dbReference type="Pfam" id="PF23598"/>
    </source>
</evidence>
<evidence type="ECO:0000313" key="10">
    <source>
        <dbReference type="Proteomes" id="UP000504607"/>
    </source>
</evidence>
<protein>
    <submittedName>
        <fullName evidence="11">Disease resistance protein RPM1-like</fullName>
    </submittedName>
</protein>
<feature type="domain" description="Disease resistance N-terminal" evidence="7">
    <location>
        <begin position="22"/>
        <end position="95"/>
    </location>
</feature>
<evidence type="ECO:0000259" key="7">
    <source>
        <dbReference type="Pfam" id="PF18052"/>
    </source>
</evidence>
<dbReference type="GeneID" id="105060403"/>
<dbReference type="GO" id="GO:0043531">
    <property type="term" value="F:ADP binding"/>
    <property type="evidence" value="ECO:0007669"/>
    <property type="project" value="InterPro"/>
</dbReference>
<evidence type="ECO:0000256" key="4">
    <source>
        <dbReference type="ARBA" id="ARBA00022741"/>
    </source>
</evidence>
<evidence type="ECO:0000259" key="6">
    <source>
        <dbReference type="Pfam" id="PF00931"/>
    </source>
</evidence>
<keyword evidence="2" id="KW-0433">Leucine-rich repeat</keyword>
<dbReference type="InterPro" id="IPR042197">
    <property type="entry name" value="Apaf_helical"/>
</dbReference>
<dbReference type="InParanoid" id="A0A6I9SF87"/>
<dbReference type="OrthoDB" id="598235at2759"/>
<keyword evidence="10" id="KW-1185">Reference proteome</keyword>
<comment type="similarity">
    <text evidence="1">Belongs to the disease resistance NB-LRR family.</text>
</comment>
<reference evidence="11" key="1">
    <citation type="submission" date="2025-08" db="UniProtKB">
        <authorList>
            <consortium name="RefSeq"/>
        </authorList>
    </citation>
    <scope>IDENTIFICATION</scope>
</reference>
<dbReference type="Pfam" id="PF00931">
    <property type="entry name" value="NB-ARC"/>
    <property type="match status" value="1"/>
</dbReference>
<dbReference type="Pfam" id="PF18052">
    <property type="entry name" value="Rx_N"/>
    <property type="match status" value="1"/>
</dbReference>
<dbReference type="RefSeq" id="XP_010942385.1">
    <property type="nucleotide sequence ID" value="XM_010944083.2"/>
</dbReference>
<gene>
    <name evidence="11" type="primary">LOC105060403</name>
</gene>
<dbReference type="PANTHER" id="PTHR23155:SF943">
    <property type="entry name" value="OS08G0193700 PROTEIN"/>
    <property type="match status" value="1"/>
</dbReference>
<dbReference type="Pfam" id="PF23559">
    <property type="entry name" value="WHD_DRP"/>
    <property type="match status" value="1"/>
</dbReference>
<keyword evidence="4" id="KW-0547">Nucleotide-binding</keyword>
<dbReference type="GO" id="GO:0009626">
    <property type="term" value="P:plant-type hypersensitive response"/>
    <property type="evidence" value="ECO:0007669"/>
    <property type="project" value="UniProtKB-ARBA"/>
</dbReference>
<dbReference type="Gene3D" id="1.10.10.10">
    <property type="entry name" value="Winged helix-like DNA-binding domain superfamily/Winged helix DNA-binding domain"/>
    <property type="match status" value="1"/>
</dbReference>